<dbReference type="SUPFAM" id="SSF81606">
    <property type="entry name" value="PP2C-like"/>
    <property type="match status" value="1"/>
</dbReference>
<dbReference type="GO" id="GO:0016791">
    <property type="term" value="F:phosphatase activity"/>
    <property type="evidence" value="ECO:0007669"/>
    <property type="project" value="TreeGrafter"/>
</dbReference>
<dbReference type="InterPro" id="IPR036457">
    <property type="entry name" value="PPM-type-like_dom_sf"/>
</dbReference>
<feature type="transmembrane region" description="Helical" evidence="2">
    <location>
        <begin position="207"/>
        <end position="240"/>
    </location>
</feature>
<dbReference type="SMART" id="SM00331">
    <property type="entry name" value="PP2C_SIG"/>
    <property type="match status" value="1"/>
</dbReference>
<keyword evidence="2" id="KW-0812">Transmembrane</keyword>
<comment type="caution">
    <text evidence="4">The sequence shown here is derived from an EMBL/GenBank/DDBJ whole genome shotgun (WGS) entry which is preliminary data.</text>
</comment>
<dbReference type="PANTHER" id="PTHR43156">
    <property type="entry name" value="STAGE II SPORULATION PROTEIN E-RELATED"/>
    <property type="match status" value="1"/>
</dbReference>
<keyword evidence="2" id="KW-1133">Transmembrane helix</keyword>
<evidence type="ECO:0000256" key="2">
    <source>
        <dbReference type="SAM" id="Phobius"/>
    </source>
</evidence>
<feature type="transmembrane region" description="Helical" evidence="2">
    <location>
        <begin position="270"/>
        <end position="286"/>
    </location>
</feature>
<reference evidence="4" key="1">
    <citation type="journal article" date="2021" name="PeerJ">
        <title>Extensive microbial diversity within the chicken gut microbiome revealed by metagenomics and culture.</title>
        <authorList>
            <person name="Gilroy R."/>
            <person name="Ravi A."/>
            <person name="Getino M."/>
            <person name="Pursley I."/>
            <person name="Horton D.L."/>
            <person name="Alikhan N.F."/>
            <person name="Baker D."/>
            <person name="Gharbi K."/>
            <person name="Hall N."/>
            <person name="Watson M."/>
            <person name="Adriaenssens E.M."/>
            <person name="Foster-Nyarko E."/>
            <person name="Jarju S."/>
            <person name="Secka A."/>
            <person name="Antonio M."/>
            <person name="Oren A."/>
            <person name="Chaudhuri R.R."/>
            <person name="La Ragione R."/>
            <person name="Hildebrand F."/>
            <person name="Pallen M.J."/>
        </authorList>
    </citation>
    <scope>NUCLEOTIDE SEQUENCE</scope>
    <source>
        <strain evidence="4">B5_2728</strain>
    </source>
</reference>
<feature type="transmembrane region" description="Helical" evidence="2">
    <location>
        <begin position="49"/>
        <end position="72"/>
    </location>
</feature>
<dbReference type="InterPro" id="IPR045768">
    <property type="entry name" value="SpoIIE_N"/>
</dbReference>
<keyword evidence="1" id="KW-0378">Hydrolase</keyword>
<evidence type="ECO:0000313" key="5">
    <source>
        <dbReference type="Proteomes" id="UP000713596"/>
    </source>
</evidence>
<dbReference type="InterPro" id="IPR001932">
    <property type="entry name" value="PPM-type_phosphatase-like_dom"/>
</dbReference>
<dbReference type="InterPro" id="IPR052016">
    <property type="entry name" value="Bact_Sigma-Reg"/>
</dbReference>
<dbReference type="Pfam" id="PF19732">
    <property type="entry name" value="SpoIIE_N"/>
    <property type="match status" value="1"/>
</dbReference>
<feature type="transmembrane region" description="Helical" evidence="2">
    <location>
        <begin position="246"/>
        <end position="263"/>
    </location>
</feature>
<dbReference type="Proteomes" id="UP000713596">
    <property type="component" value="Unassembled WGS sequence"/>
</dbReference>
<feature type="transmembrane region" description="Helical" evidence="2">
    <location>
        <begin position="21"/>
        <end position="43"/>
    </location>
</feature>
<keyword evidence="2" id="KW-0472">Membrane</keyword>
<dbReference type="EMBL" id="JAHLFP010000046">
    <property type="protein sequence ID" value="MBU3806367.1"/>
    <property type="molecule type" value="Genomic_DNA"/>
</dbReference>
<dbReference type="AlphaFoldDB" id="A0A948T2H3"/>
<evidence type="ECO:0000256" key="1">
    <source>
        <dbReference type="ARBA" id="ARBA00022801"/>
    </source>
</evidence>
<feature type="domain" description="PPM-type phosphatase" evidence="3">
    <location>
        <begin position="544"/>
        <end position="753"/>
    </location>
</feature>
<name>A0A948T2H3_9FIRM</name>
<sequence>MIGQKIQQVRKTRRGELFYEGVVLAGQAFTGVLAACGTLFGGLHPLGLAWMLGVAKQGVWTSAVGVMLGYLFSLPIGESLRYLAAVGVVLLARTLLPERFMISALGGAGSLLLVELLLSLSGLSGLQQGLSALCDSMLAVLAGWVVWRGHRKIQHAQDISQQISIAMVFLIPGLERILPGPVSPGILLLVLLQLVSANRGRMQHSILMGLVASAVLTASNPSMAFAGLSVMVGGVAAAYLAPGERIGAATMMLLGVWLGLLTAPDTGSMVEFMASCFLGQAIYLLVPQRVLMNIPAGFHATTAAGEVATSAAVSQLESVAGALSNIADTVNQVYHALPRQTEQYQWVVDYVAEELCRSCSCRELCWLEEYSATMDGFHRLKPVLEQQGRPAVEQLPGQFCRCIHPVELCGYAARGYSLYRSRRESRIKAGAMRSALTEQYTAMAVALGQMAGQLGRQLVKDTSKTDRLERLFSDIGLEPMETQVGFETSGRLQASVTLPRTRFEPEELEELRQEASGILHRKLDLPQLDYCQNMTVIRFSEQPLYTVEFGRACHAAKQEVCGDAVEQFCDCYGNAHLLLCDGMGVGRAAAIDGTLAANLTAQLLKAGFEAFSAARLVNVALSLKSDEESSATVDLVTVDLYSGRTSLFKAGACPTFVVRQGRVETVEGSSLPVGILEQVVGRQQQLQLSQGSWVVLVSDGALTDGQEWFCQQLELCAAQQESPQRTAEILADAAAKRQSATRKDDITVTVMALVPAVR</sequence>
<dbReference type="Pfam" id="PF07228">
    <property type="entry name" value="SpoIIE"/>
    <property type="match status" value="1"/>
</dbReference>
<feature type="transmembrane region" description="Helical" evidence="2">
    <location>
        <begin position="102"/>
        <end position="123"/>
    </location>
</feature>
<gene>
    <name evidence="4" type="ORF">H9882_05690</name>
</gene>
<protein>
    <submittedName>
        <fullName evidence="4">Serine/threonine-protein phosphatase</fullName>
    </submittedName>
</protein>
<evidence type="ECO:0000313" key="4">
    <source>
        <dbReference type="EMBL" id="MBU3806367.1"/>
    </source>
</evidence>
<organism evidence="4 5">
    <name type="scientific">Candidatus Allofournierella pullistercoris</name>
    <dbReference type="NCBI Taxonomy" id="2838597"/>
    <lineage>
        <taxon>Bacteria</taxon>
        <taxon>Bacillati</taxon>
        <taxon>Bacillota</taxon>
        <taxon>Clostridia</taxon>
        <taxon>Eubacteriales</taxon>
        <taxon>Oscillospiraceae</taxon>
        <taxon>Allofournierella</taxon>
    </lineage>
</organism>
<proteinExistence type="predicted"/>
<feature type="transmembrane region" description="Helical" evidence="2">
    <location>
        <begin position="177"/>
        <end position="195"/>
    </location>
</feature>
<dbReference type="Gene3D" id="3.60.40.10">
    <property type="entry name" value="PPM-type phosphatase domain"/>
    <property type="match status" value="1"/>
</dbReference>
<reference evidence="4" key="2">
    <citation type="submission" date="2021-04" db="EMBL/GenBank/DDBJ databases">
        <authorList>
            <person name="Gilroy R."/>
        </authorList>
    </citation>
    <scope>NUCLEOTIDE SEQUENCE</scope>
    <source>
        <strain evidence="4">B5_2728</strain>
    </source>
</reference>
<accession>A0A948T2H3</accession>
<evidence type="ECO:0000259" key="3">
    <source>
        <dbReference type="SMART" id="SM00331"/>
    </source>
</evidence>
<dbReference type="PANTHER" id="PTHR43156:SF2">
    <property type="entry name" value="STAGE II SPORULATION PROTEIN E"/>
    <property type="match status" value="1"/>
</dbReference>